<feature type="repeat" description="TPR" evidence="1">
    <location>
        <begin position="419"/>
        <end position="452"/>
    </location>
</feature>
<dbReference type="SUPFAM" id="SSF48452">
    <property type="entry name" value="TPR-like"/>
    <property type="match status" value="1"/>
</dbReference>
<gene>
    <name evidence="3" type="ORF">QO011_004902</name>
</gene>
<accession>A0ABU0JC60</accession>
<dbReference type="SMART" id="SM00044">
    <property type="entry name" value="CYCc"/>
    <property type="match status" value="1"/>
</dbReference>
<dbReference type="InterPro" id="IPR050697">
    <property type="entry name" value="Adenylyl/Guanylyl_Cyclase_3/4"/>
</dbReference>
<dbReference type="Pfam" id="PF14559">
    <property type="entry name" value="TPR_19"/>
    <property type="match status" value="1"/>
</dbReference>
<dbReference type="EMBL" id="JAUSVX010000010">
    <property type="protein sequence ID" value="MDQ0471875.1"/>
    <property type="molecule type" value="Genomic_DNA"/>
</dbReference>
<keyword evidence="3" id="KW-0456">Lyase</keyword>
<proteinExistence type="predicted"/>
<organism evidence="3 4">
    <name type="scientific">Labrys wisconsinensis</name>
    <dbReference type="NCBI Taxonomy" id="425677"/>
    <lineage>
        <taxon>Bacteria</taxon>
        <taxon>Pseudomonadati</taxon>
        <taxon>Pseudomonadota</taxon>
        <taxon>Alphaproteobacteria</taxon>
        <taxon>Hyphomicrobiales</taxon>
        <taxon>Xanthobacteraceae</taxon>
        <taxon>Labrys</taxon>
    </lineage>
</organism>
<dbReference type="SUPFAM" id="SSF55073">
    <property type="entry name" value="Nucleotide cyclase"/>
    <property type="match status" value="1"/>
</dbReference>
<reference evidence="3 4" key="1">
    <citation type="submission" date="2023-07" db="EMBL/GenBank/DDBJ databases">
        <title>Genomic Encyclopedia of Type Strains, Phase IV (KMG-IV): sequencing the most valuable type-strain genomes for metagenomic binning, comparative biology and taxonomic classification.</title>
        <authorList>
            <person name="Goeker M."/>
        </authorList>
    </citation>
    <scope>NUCLEOTIDE SEQUENCE [LARGE SCALE GENOMIC DNA]</scope>
    <source>
        <strain evidence="3 4">DSM 19619</strain>
    </source>
</reference>
<feature type="domain" description="Guanylate cyclase" evidence="2">
    <location>
        <begin position="11"/>
        <end position="126"/>
    </location>
</feature>
<dbReference type="EC" id="4.6.1.1" evidence="3"/>
<name>A0ABU0JC60_9HYPH</name>
<dbReference type="PROSITE" id="PS50125">
    <property type="entry name" value="GUANYLATE_CYCLASE_2"/>
    <property type="match status" value="1"/>
</dbReference>
<protein>
    <submittedName>
        <fullName evidence="3">Adenylate cyclase</fullName>
        <ecNumber evidence="3">4.6.1.1</ecNumber>
    </submittedName>
</protein>
<dbReference type="InterPro" id="IPR029787">
    <property type="entry name" value="Nucleotide_cyclase"/>
</dbReference>
<sequence>MEQTVDRRLAAIMAADVVGYSRLIESNEERTLDALKQHRQDFFDPTIARFHGRIFKVMGDGFLVVFNSVLHAARCAVEIQRGMPARNAGIPEDRQIKFRIGINLGDFVVDGDDLNGEGVNLASRLEGLARPGEIACSAIVREQIGNKLGLDFRDKGEHRVKNIERPVRVYVVDLAQVPFSGEAPAATAAAPPSHPDKPSIAVLPFTNMSSDPDQEFFADGITEDIITDLSKVSRLFVLGRNTVFTYKGKAVVLRQVAKELGVAYLLEGSVRKAQQRVRINAQLIDGSTGGHLWAERYDGDLQDIFALQDEITHKIVEALKVELLPAESRALKATPTRNVEAYTAYLRGRECFNRHLMRHYRLARAMFAKAVELDPDYADAYAGIADCDSLSRLLGQRHVSIDSILANSAKAIELDANLAQAHASHGLGLWLSGENAKAETQFRQALALDPNLYEANYFFGRYCRARGHHQQAADLLERASEVKPDDFNSLFSLAGICQLLADPDKAAGVMRRAIDRAEQELRLHPENARAAALAAGKYAGMGETGRARELLDMALTAEPDDLYNLYNVGCAFALLGETDRALDALERARPMIGSYITLDWVRTDPDLVALRPLARFQALLMSLEPV</sequence>
<dbReference type="Proteomes" id="UP001242480">
    <property type="component" value="Unassembled WGS sequence"/>
</dbReference>
<dbReference type="PROSITE" id="PS50005">
    <property type="entry name" value="TPR"/>
    <property type="match status" value="1"/>
</dbReference>
<dbReference type="Gene3D" id="3.30.70.1230">
    <property type="entry name" value="Nucleotide cyclase"/>
    <property type="match status" value="1"/>
</dbReference>
<evidence type="ECO:0000313" key="3">
    <source>
        <dbReference type="EMBL" id="MDQ0471875.1"/>
    </source>
</evidence>
<dbReference type="InterPro" id="IPR011990">
    <property type="entry name" value="TPR-like_helical_dom_sf"/>
</dbReference>
<evidence type="ECO:0000256" key="1">
    <source>
        <dbReference type="PROSITE-ProRule" id="PRU00339"/>
    </source>
</evidence>
<dbReference type="SMART" id="SM00028">
    <property type="entry name" value="TPR"/>
    <property type="match status" value="6"/>
</dbReference>
<dbReference type="PANTHER" id="PTHR43081">
    <property type="entry name" value="ADENYLATE CYCLASE, TERMINAL-DIFFERENTIATION SPECIFIC-RELATED"/>
    <property type="match status" value="1"/>
</dbReference>
<dbReference type="InterPro" id="IPR001054">
    <property type="entry name" value="A/G_cyclase"/>
</dbReference>
<dbReference type="GO" id="GO:0004016">
    <property type="term" value="F:adenylate cyclase activity"/>
    <property type="evidence" value="ECO:0007669"/>
    <property type="project" value="UniProtKB-EC"/>
</dbReference>
<comment type="caution">
    <text evidence="3">The sequence shown here is derived from an EMBL/GenBank/DDBJ whole genome shotgun (WGS) entry which is preliminary data.</text>
</comment>
<keyword evidence="1" id="KW-0802">TPR repeat</keyword>
<dbReference type="NCBIfam" id="NF047558">
    <property type="entry name" value="TPR_END_plus"/>
    <property type="match status" value="1"/>
</dbReference>
<dbReference type="PANTHER" id="PTHR43081:SF19">
    <property type="entry name" value="PH-SENSITIVE ADENYLATE CYCLASE RV1264"/>
    <property type="match status" value="1"/>
</dbReference>
<dbReference type="Pfam" id="PF00211">
    <property type="entry name" value="Guanylate_cyc"/>
    <property type="match status" value="1"/>
</dbReference>
<keyword evidence="4" id="KW-1185">Reference proteome</keyword>
<dbReference type="CDD" id="cd07302">
    <property type="entry name" value="CHD"/>
    <property type="match status" value="1"/>
</dbReference>
<evidence type="ECO:0000259" key="2">
    <source>
        <dbReference type="PROSITE" id="PS50125"/>
    </source>
</evidence>
<dbReference type="Gene3D" id="1.25.40.10">
    <property type="entry name" value="Tetratricopeptide repeat domain"/>
    <property type="match status" value="3"/>
</dbReference>
<evidence type="ECO:0000313" key="4">
    <source>
        <dbReference type="Proteomes" id="UP001242480"/>
    </source>
</evidence>
<dbReference type="Gene3D" id="3.40.50.10070">
    <property type="entry name" value="TolB, N-terminal domain"/>
    <property type="match status" value="1"/>
</dbReference>
<dbReference type="InterPro" id="IPR019734">
    <property type="entry name" value="TPR_rpt"/>
</dbReference>